<dbReference type="OrthoDB" id="273728at2"/>
<sequence length="281" mass="30188" precursor="true">MKVAWIAAIVIALGSDCVAWANDNAGWNARVDALLLAPKVNGPGFGNIFRGVPDNVDFIGQYDGGLQGGVRFVLGKENCDGFGVRFQYFHFDNDVDYRGNWENGISEIFDGRSRVDVHAIDIEATQRATFRSWDLVVGGGLRQGSVALSQGGGLFAGIGSFYGLPSGVDFDGVGPTFSISAERPLGCTNVSLVGRARTSLLFGDIDILPTFGGGSQALLTINDEFVQVTEFQFGLNYDRALSHAKTLTVGVFWEAQRWDSDTNFLGDLALHGLSIQSGLSF</sequence>
<keyword evidence="1" id="KW-0732">Signal</keyword>
<proteinExistence type="predicted"/>
<accession>A0A5C5WB61</accession>
<keyword evidence="3" id="KW-1185">Reference proteome</keyword>
<reference evidence="2 3" key="1">
    <citation type="submission" date="2019-02" db="EMBL/GenBank/DDBJ databases">
        <title>Deep-cultivation of Planctomycetes and their phenomic and genomic characterization uncovers novel biology.</title>
        <authorList>
            <person name="Wiegand S."/>
            <person name="Jogler M."/>
            <person name="Boedeker C."/>
            <person name="Pinto D."/>
            <person name="Vollmers J."/>
            <person name="Rivas-Marin E."/>
            <person name="Kohn T."/>
            <person name="Peeters S.H."/>
            <person name="Heuer A."/>
            <person name="Rast P."/>
            <person name="Oberbeckmann S."/>
            <person name="Bunk B."/>
            <person name="Jeske O."/>
            <person name="Meyerdierks A."/>
            <person name="Storesund J.E."/>
            <person name="Kallscheuer N."/>
            <person name="Luecker S."/>
            <person name="Lage O.M."/>
            <person name="Pohl T."/>
            <person name="Merkel B.J."/>
            <person name="Hornburger P."/>
            <person name="Mueller R.-W."/>
            <person name="Bruemmer F."/>
            <person name="Labrenz M."/>
            <person name="Spormann A.M."/>
            <person name="Op Den Camp H."/>
            <person name="Overmann J."/>
            <person name="Amann R."/>
            <person name="Jetten M.S.M."/>
            <person name="Mascher T."/>
            <person name="Medema M.H."/>
            <person name="Devos D.P."/>
            <person name="Kaster A.-K."/>
            <person name="Ovreas L."/>
            <person name="Rohde M."/>
            <person name="Galperin M.Y."/>
            <person name="Jogler C."/>
        </authorList>
    </citation>
    <scope>NUCLEOTIDE SEQUENCE [LARGE SCALE GENOMIC DNA]</scope>
    <source>
        <strain evidence="2 3">Pla111</strain>
    </source>
</reference>
<feature type="signal peptide" evidence="1">
    <location>
        <begin position="1"/>
        <end position="21"/>
    </location>
</feature>
<protein>
    <submittedName>
        <fullName evidence="2">Uncharacterized protein</fullName>
    </submittedName>
</protein>
<dbReference type="EMBL" id="SJPH01000002">
    <property type="protein sequence ID" value="TWT47483.1"/>
    <property type="molecule type" value="Genomic_DNA"/>
</dbReference>
<feature type="chain" id="PRO_5022940885" evidence="1">
    <location>
        <begin position="22"/>
        <end position="281"/>
    </location>
</feature>
<dbReference type="Pfam" id="PF05150">
    <property type="entry name" value="Legionella_OMP"/>
    <property type="match status" value="1"/>
</dbReference>
<dbReference type="InterPro" id="IPR007825">
    <property type="entry name" value="Major_OMP_Legionella"/>
</dbReference>
<evidence type="ECO:0000313" key="2">
    <source>
        <dbReference type="EMBL" id="TWT47483.1"/>
    </source>
</evidence>
<dbReference type="AlphaFoldDB" id="A0A5C5WB61"/>
<comment type="caution">
    <text evidence="2">The sequence shown here is derived from an EMBL/GenBank/DDBJ whole genome shotgun (WGS) entry which is preliminary data.</text>
</comment>
<name>A0A5C5WB61_9BACT</name>
<gene>
    <name evidence="2" type="ORF">Pla111_10970</name>
</gene>
<dbReference type="Proteomes" id="UP000318995">
    <property type="component" value="Unassembled WGS sequence"/>
</dbReference>
<evidence type="ECO:0000256" key="1">
    <source>
        <dbReference type="SAM" id="SignalP"/>
    </source>
</evidence>
<dbReference type="RefSeq" id="WP_146572139.1">
    <property type="nucleotide sequence ID" value="NZ_SJPH01000002.1"/>
</dbReference>
<evidence type="ECO:0000313" key="3">
    <source>
        <dbReference type="Proteomes" id="UP000318995"/>
    </source>
</evidence>
<organism evidence="2 3">
    <name type="scientific">Botrimarina hoheduenensis</name>
    <dbReference type="NCBI Taxonomy" id="2528000"/>
    <lineage>
        <taxon>Bacteria</taxon>
        <taxon>Pseudomonadati</taxon>
        <taxon>Planctomycetota</taxon>
        <taxon>Planctomycetia</taxon>
        <taxon>Pirellulales</taxon>
        <taxon>Lacipirellulaceae</taxon>
        <taxon>Botrimarina</taxon>
    </lineage>
</organism>